<dbReference type="SUPFAM" id="SSF48726">
    <property type="entry name" value="Immunoglobulin"/>
    <property type="match status" value="3"/>
</dbReference>
<dbReference type="SMART" id="SM00406">
    <property type="entry name" value="IGv"/>
    <property type="match status" value="2"/>
</dbReference>
<accession>A0A8C4ZZU6</accession>
<dbReference type="Pfam" id="PF07686">
    <property type="entry name" value="V-set"/>
    <property type="match status" value="2"/>
</dbReference>
<evidence type="ECO:0000256" key="1">
    <source>
        <dbReference type="ARBA" id="ARBA00004370"/>
    </source>
</evidence>
<dbReference type="GO" id="GO:0001817">
    <property type="term" value="P:regulation of cytokine production"/>
    <property type="evidence" value="ECO:0007669"/>
    <property type="project" value="TreeGrafter"/>
</dbReference>
<evidence type="ECO:0000259" key="4">
    <source>
        <dbReference type="PROSITE" id="PS50835"/>
    </source>
</evidence>
<feature type="domain" description="Ig-like" evidence="4">
    <location>
        <begin position="179"/>
        <end position="279"/>
    </location>
</feature>
<dbReference type="InterPro" id="IPR036179">
    <property type="entry name" value="Ig-like_dom_sf"/>
</dbReference>
<evidence type="ECO:0000313" key="6">
    <source>
        <dbReference type="Proteomes" id="UP000694546"/>
    </source>
</evidence>
<dbReference type="PROSITE" id="PS50835">
    <property type="entry name" value="IG_LIKE"/>
    <property type="match status" value="3"/>
</dbReference>
<dbReference type="InterPro" id="IPR050504">
    <property type="entry name" value="IgSF_BTN/MOG"/>
</dbReference>
<dbReference type="AlphaFoldDB" id="A0A8C4ZZU6"/>
<protein>
    <recommendedName>
        <fullName evidence="4">Ig-like domain-containing protein</fullName>
    </recommendedName>
</protein>
<dbReference type="GO" id="GO:0009897">
    <property type="term" value="C:external side of plasma membrane"/>
    <property type="evidence" value="ECO:0007669"/>
    <property type="project" value="TreeGrafter"/>
</dbReference>
<keyword evidence="2" id="KW-0472">Membrane</keyword>
<dbReference type="Ensembl" id="ENSGMOT00000056122.1">
    <property type="protein sequence ID" value="ENSGMOP00000024544.1"/>
    <property type="gene ID" value="ENSGMOG00000031724.1"/>
</dbReference>
<keyword evidence="6" id="KW-1185">Reference proteome</keyword>
<dbReference type="GO" id="GO:0005102">
    <property type="term" value="F:signaling receptor binding"/>
    <property type="evidence" value="ECO:0007669"/>
    <property type="project" value="TreeGrafter"/>
</dbReference>
<feature type="domain" description="Ig-like" evidence="4">
    <location>
        <begin position="58"/>
        <end position="158"/>
    </location>
</feature>
<sequence length="458" mass="49953">MLSPASVTTTESNSAQRAFPEPQYSLVIETLAFPEPKYSGVLRHLLHQLCFQAGAGIPEVVNNLGDTDTEVITREEEDAILPCGLGSPVNLKDEVFDWKKEQQEVFFYEKGKDYNHGKRGQDPQFGGRVHLLPGALQVGNASVILSSVTQADDGVYSCYFPRRKLTRWIRLTVAGAGIPEVVTNLEDTDTEVFTREGEDAILPCGLGSPVNLKDEVFDWKKEQQEVFFYEKGMDYNNGKRGQDPQFGGRVGLLPGGLQAGNASVVLSSVTEADGGVYKCIFPPLGPTRLIRLTVERVPDDAPPNIRNAVVEPRLRLEVVEAPPSSGSVRLSCFSRGGQQQPSGLEWQTPNGTVIPAEEAPPAASSDSDGCYSISQTVKVTEPGNYTCLARQQGVHPAVRGTIQVFVNWQSLTGDHEEVFWNGTNNALCVLSILSIMLSFGAKMYKCCAKKKNSKEGIV</sequence>
<dbReference type="PANTHER" id="PTHR24100:SF151">
    <property type="entry name" value="ICOS LIGAND"/>
    <property type="match status" value="1"/>
</dbReference>
<dbReference type="SMART" id="SM00409">
    <property type="entry name" value="IG"/>
    <property type="match status" value="3"/>
</dbReference>
<comment type="subcellular location">
    <subcellularLocation>
        <location evidence="1">Membrane</location>
    </subcellularLocation>
</comment>
<dbReference type="InterPro" id="IPR003599">
    <property type="entry name" value="Ig_sub"/>
</dbReference>
<dbReference type="GeneTree" id="ENSGT01030000239945"/>
<dbReference type="InterPro" id="IPR007110">
    <property type="entry name" value="Ig-like_dom"/>
</dbReference>
<evidence type="ECO:0000256" key="2">
    <source>
        <dbReference type="ARBA" id="ARBA00023136"/>
    </source>
</evidence>
<dbReference type="PANTHER" id="PTHR24100">
    <property type="entry name" value="BUTYROPHILIN"/>
    <property type="match status" value="1"/>
</dbReference>
<dbReference type="InterPro" id="IPR013106">
    <property type="entry name" value="Ig_V-set"/>
</dbReference>
<dbReference type="InterPro" id="IPR013783">
    <property type="entry name" value="Ig-like_fold"/>
</dbReference>
<dbReference type="Proteomes" id="UP000694546">
    <property type="component" value="Chromosome 19"/>
</dbReference>
<organism evidence="5 6">
    <name type="scientific">Gadus morhua</name>
    <name type="common">Atlantic cod</name>
    <dbReference type="NCBI Taxonomy" id="8049"/>
    <lineage>
        <taxon>Eukaryota</taxon>
        <taxon>Metazoa</taxon>
        <taxon>Chordata</taxon>
        <taxon>Craniata</taxon>
        <taxon>Vertebrata</taxon>
        <taxon>Euteleostomi</taxon>
        <taxon>Actinopterygii</taxon>
        <taxon>Neopterygii</taxon>
        <taxon>Teleostei</taxon>
        <taxon>Neoteleostei</taxon>
        <taxon>Acanthomorphata</taxon>
        <taxon>Zeiogadaria</taxon>
        <taxon>Gadariae</taxon>
        <taxon>Gadiformes</taxon>
        <taxon>Gadoidei</taxon>
        <taxon>Gadidae</taxon>
        <taxon>Gadus</taxon>
    </lineage>
</organism>
<reference evidence="5" key="1">
    <citation type="submission" date="2025-08" db="UniProtKB">
        <authorList>
            <consortium name="Ensembl"/>
        </authorList>
    </citation>
    <scope>IDENTIFICATION</scope>
</reference>
<dbReference type="Gene3D" id="2.60.40.10">
    <property type="entry name" value="Immunoglobulins"/>
    <property type="match status" value="3"/>
</dbReference>
<feature type="domain" description="Ig-like" evidence="4">
    <location>
        <begin position="312"/>
        <end position="403"/>
    </location>
</feature>
<name>A0A8C4ZZU6_GADMO</name>
<dbReference type="GO" id="GO:0050852">
    <property type="term" value="P:T cell receptor signaling pathway"/>
    <property type="evidence" value="ECO:0007669"/>
    <property type="project" value="TreeGrafter"/>
</dbReference>
<reference evidence="5" key="2">
    <citation type="submission" date="2025-09" db="UniProtKB">
        <authorList>
            <consortium name="Ensembl"/>
        </authorList>
    </citation>
    <scope>IDENTIFICATION</scope>
</reference>
<evidence type="ECO:0000313" key="5">
    <source>
        <dbReference type="Ensembl" id="ENSGMOP00000024544.1"/>
    </source>
</evidence>
<proteinExistence type="predicted"/>
<evidence type="ECO:0000256" key="3">
    <source>
        <dbReference type="ARBA" id="ARBA00023319"/>
    </source>
</evidence>
<keyword evidence="3" id="KW-0393">Immunoglobulin domain</keyword>